<accession>A0A1V4HMY5</accession>
<evidence type="ECO:0000313" key="2">
    <source>
        <dbReference type="Proteomes" id="UP000190626"/>
    </source>
</evidence>
<protein>
    <submittedName>
        <fullName evidence="1">Uncharacterized protein</fullName>
    </submittedName>
</protein>
<dbReference type="Proteomes" id="UP000190626">
    <property type="component" value="Unassembled WGS sequence"/>
</dbReference>
<keyword evidence="2" id="KW-1185">Reference proteome</keyword>
<dbReference type="STRING" id="1469647.BC351_23600"/>
<organism evidence="1 2">
    <name type="scientific">Paenibacillus ferrarius</name>
    <dbReference type="NCBI Taxonomy" id="1469647"/>
    <lineage>
        <taxon>Bacteria</taxon>
        <taxon>Bacillati</taxon>
        <taxon>Bacillota</taxon>
        <taxon>Bacilli</taxon>
        <taxon>Bacillales</taxon>
        <taxon>Paenibacillaceae</taxon>
        <taxon>Paenibacillus</taxon>
    </lineage>
</organism>
<gene>
    <name evidence="1" type="ORF">BC351_23600</name>
</gene>
<dbReference type="OrthoDB" id="2603926at2"/>
<name>A0A1V4HMY5_9BACL</name>
<evidence type="ECO:0000313" key="1">
    <source>
        <dbReference type="EMBL" id="OPH58353.1"/>
    </source>
</evidence>
<reference evidence="2" key="1">
    <citation type="submission" date="2016-07" db="EMBL/GenBank/DDBJ databases">
        <authorList>
            <person name="Florea S."/>
            <person name="Webb J.S."/>
            <person name="Jaromczyk J."/>
            <person name="Schardl C.L."/>
        </authorList>
    </citation>
    <scope>NUCLEOTIDE SEQUENCE [LARGE SCALE GENOMIC DNA]</scope>
    <source>
        <strain evidence="2">CY1</strain>
    </source>
</reference>
<sequence length="176" mass="20397">MRLNLRLAKSIMEQEEGMNHLWIQIFPADFSTVVKAEVCIELPNGLHRAPNLNGYDESESKIIWLEISQDKDIFVELYTQAAVDCGEALITVTLRYKDQSNSCKELIQQIPIRFVSEDDMDDLEIDEQLIEHLKELGSSTGILPKTEIEFVNIQPKIVDLRSNKYAYLEKKYRVDY</sequence>
<dbReference type="EMBL" id="MBTG01000010">
    <property type="protein sequence ID" value="OPH58353.1"/>
    <property type="molecule type" value="Genomic_DNA"/>
</dbReference>
<dbReference type="RefSeq" id="WP_079412133.1">
    <property type="nucleotide sequence ID" value="NZ_MBTG01000010.1"/>
</dbReference>
<dbReference type="AlphaFoldDB" id="A0A1V4HMY5"/>
<proteinExistence type="predicted"/>
<comment type="caution">
    <text evidence="1">The sequence shown here is derived from an EMBL/GenBank/DDBJ whole genome shotgun (WGS) entry which is preliminary data.</text>
</comment>